<dbReference type="CDD" id="cd00067">
    <property type="entry name" value="GAL4"/>
    <property type="match status" value="1"/>
</dbReference>
<evidence type="ECO:0000313" key="4">
    <source>
        <dbReference type="Proteomes" id="UP001187734"/>
    </source>
</evidence>
<protein>
    <recommendedName>
        <fullName evidence="2">Zn(2)-C6 fungal-type domain-containing protein</fullName>
    </recommendedName>
</protein>
<proteinExistence type="predicted"/>
<dbReference type="Pfam" id="PF00172">
    <property type="entry name" value="Zn_clus"/>
    <property type="match status" value="1"/>
</dbReference>
<feature type="domain" description="Zn(2)-C6 fungal-type" evidence="2">
    <location>
        <begin position="14"/>
        <end position="47"/>
    </location>
</feature>
<accession>A0AAE8MEB6</accession>
<name>A0AAE8MEB6_9HYPO</name>
<dbReference type="Gene3D" id="4.10.240.10">
    <property type="entry name" value="Zn(2)-C6 fungal-type DNA-binding domain"/>
    <property type="match status" value="1"/>
</dbReference>
<evidence type="ECO:0000313" key="3">
    <source>
        <dbReference type="EMBL" id="SPJ80157.1"/>
    </source>
</evidence>
<dbReference type="InterPro" id="IPR036864">
    <property type="entry name" value="Zn2-C6_fun-type_DNA-bd_sf"/>
</dbReference>
<reference evidence="3" key="1">
    <citation type="submission" date="2018-03" db="EMBL/GenBank/DDBJ databases">
        <authorList>
            <person name="Guldener U."/>
        </authorList>
    </citation>
    <scope>NUCLEOTIDE SEQUENCE</scope>
</reference>
<dbReference type="GO" id="GO:0008270">
    <property type="term" value="F:zinc ion binding"/>
    <property type="evidence" value="ECO:0007669"/>
    <property type="project" value="InterPro"/>
</dbReference>
<keyword evidence="4" id="KW-1185">Reference proteome</keyword>
<evidence type="ECO:0000256" key="1">
    <source>
        <dbReference type="ARBA" id="ARBA00023242"/>
    </source>
</evidence>
<dbReference type="SUPFAM" id="SSF57701">
    <property type="entry name" value="Zn2/Cys6 DNA-binding domain"/>
    <property type="match status" value="1"/>
</dbReference>
<dbReference type="PROSITE" id="PS00463">
    <property type="entry name" value="ZN2_CY6_FUNGAL_1"/>
    <property type="match status" value="1"/>
</dbReference>
<gene>
    <name evidence="3" type="ORF">FTOL_08549</name>
</gene>
<keyword evidence="1" id="KW-0539">Nucleus</keyword>
<organism evidence="3 4">
    <name type="scientific">Fusarium torulosum</name>
    <dbReference type="NCBI Taxonomy" id="33205"/>
    <lineage>
        <taxon>Eukaryota</taxon>
        <taxon>Fungi</taxon>
        <taxon>Dikarya</taxon>
        <taxon>Ascomycota</taxon>
        <taxon>Pezizomycotina</taxon>
        <taxon>Sordariomycetes</taxon>
        <taxon>Hypocreomycetidae</taxon>
        <taxon>Hypocreales</taxon>
        <taxon>Nectriaceae</taxon>
        <taxon>Fusarium</taxon>
    </lineage>
</organism>
<dbReference type="PROSITE" id="PS50048">
    <property type="entry name" value="ZN2_CY6_FUNGAL_2"/>
    <property type="match status" value="1"/>
</dbReference>
<comment type="caution">
    <text evidence="3">The sequence shown here is derived from an EMBL/GenBank/DDBJ whole genome shotgun (WGS) entry which is preliminary data.</text>
</comment>
<dbReference type="EMBL" id="ONZP01000301">
    <property type="protein sequence ID" value="SPJ80157.1"/>
    <property type="molecule type" value="Genomic_DNA"/>
</dbReference>
<dbReference type="Proteomes" id="UP001187734">
    <property type="component" value="Unassembled WGS sequence"/>
</dbReference>
<dbReference type="AlphaFoldDB" id="A0AAE8MEB6"/>
<evidence type="ECO:0000259" key="2">
    <source>
        <dbReference type="PROSITE" id="PS50048"/>
    </source>
</evidence>
<dbReference type="InterPro" id="IPR001138">
    <property type="entry name" value="Zn2Cys6_DnaBD"/>
</dbReference>
<sequence length="454" mass="49639">MGATAVHPSQRRVSCEACRKHKARCQRFNQDDPKCARCTLLDLDCTTGHQRNIGRPRRTAASITPSKPTVQKQTASIYTQTVPWVPQDSGFLSNDTLDWTSLMSPASTPIQDTAAAEIDAFGGAEAAWPTTGMDSFGQSSKPLDAFLGFADAEFMFSQDSAFGALPPSPNIPPFYLIPSPPSTPSSNHGTCLAEIHSLEIPGPDKEDSIDASVALMELSKMNIDLHIRVAAADTYKANLEFDNVVQREGPLYIENMTLVEFMLKTSLSLLQVVTRLLSNRQNQALPAGNTLPPKALPIKPQSQQISQADAFSCSPPIALMITSVFTQLISLYELILGYITSRVERISSDPLPSIPGVMYNDLPLENSCAQGMLFCQAVVYLLERTETALGTKSKPVPSQVGLLSTRQIKVLWDELDSRRPIIPNHAIMRPSTLRRLFGKVAGIFRQILGDSLHT</sequence>
<dbReference type="GO" id="GO:0000981">
    <property type="term" value="F:DNA-binding transcription factor activity, RNA polymerase II-specific"/>
    <property type="evidence" value="ECO:0007669"/>
    <property type="project" value="InterPro"/>
</dbReference>